<name>A0A084VE65_ANOSI</name>
<accession>A0A084VE65</accession>
<evidence type="ECO:0000313" key="3">
    <source>
        <dbReference type="Proteomes" id="UP000030765"/>
    </source>
</evidence>
<gene>
    <name evidence="1" type="ORF">ZHAS_00003375</name>
</gene>
<sequence length="96" mass="10759">MLSLMNLLTINNASVVVVVVVVREKGLLGSADKVLLRENVFHLQNMLEAGGGRLRVTEACDNVTTRVIFRAPPLRNAHRHRRQMAVAQFRKTRLGN</sequence>
<dbReference type="EMBL" id="KE524775">
    <property type="protein sequence ID" value="KFB36259.1"/>
    <property type="molecule type" value="Genomic_DNA"/>
</dbReference>
<organism evidence="1">
    <name type="scientific">Anopheles sinensis</name>
    <name type="common">Mosquito</name>
    <dbReference type="NCBI Taxonomy" id="74873"/>
    <lineage>
        <taxon>Eukaryota</taxon>
        <taxon>Metazoa</taxon>
        <taxon>Ecdysozoa</taxon>
        <taxon>Arthropoda</taxon>
        <taxon>Hexapoda</taxon>
        <taxon>Insecta</taxon>
        <taxon>Pterygota</taxon>
        <taxon>Neoptera</taxon>
        <taxon>Endopterygota</taxon>
        <taxon>Diptera</taxon>
        <taxon>Nematocera</taxon>
        <taxon>Culicoidea</taxon>
        <taxon>Culicidae</taxon>
        <taxon>Anophelinae</taxon>
        <taxon>Anopheles</taxon>
    </lineage>
</organism>
<dbReference type="EMBL" id="ATLV01012249">
    <property type="status" value="NOT_ANNOTATED_CDS"/>
    <property type="molecule type" value="Genomic_DNA"/>
</dbReference>
<reference evidence="2" key="2">
    <citation type="submission" date="2020-05" db="UniProtKB">
        <authorList>
            <consortium name="EnsemblMetazoa"/>
        </authorList>
    </citation>
    <scope>IDENTIFICATION</scope>
</reference>
<proteinExistence type="predicted"/>
<reference evidence="1 3" key="1">
    <citation type="journal article" date="2014" name="BMC Genomics">
        <title>Genome sequence of Anopheles sinensis provides insight into genetics basis of mosquito competence for malaria parasites.</title>
        <authorList>
            <person name="Zhou D."/>
            <person name="Zhang D."/>
            <person name="Ding G."/>
            <person name="Shi L."/>
            <person name="Hou Q."/>
            <person name="Ye Y."/>
            <person name="Xu Y."/>
            <person name="Zhou H."/>
            <person name="Xiong C."/>
            <person name="Li S."/>
            <person name="Yu J."/>
            <person name="Hong S."/>
            <person name="Yu X."/>
            <person name="Zou P."/>
            <person name="Chen C."/>
            <person name="Chang X."/>
            <person name="Wang W."/>
            <person name="Lv Y."/>
            <person name="Sun Y."/>
            <person name="Ma L."/>
            <person name="Shen B."/>
            <person name="Zhu C."/>
        </authorList>
    </citation>
    <scope>NUCLEOTIDE SEQUENCE [LARGE SCALE GENOMIC DNA]</scope>
</reference>
<protein>
    <submittedName>
        <fullName evidence="1 2">Arc-like DNA binding domain-containing protein</fullName>
    </submittedName>
</protein>
<dbReference type="Proteomes" id="UP000030765">
    <property type="component" value="Unassembled WGS sequence"/>
</dbReference>
<evidence type="ECO:0000313" key="2">
    <source>
        <dbReference type="EnsemblMetazoa" id="ASIC003375-PA"/>
    </source>
</evidence>
<dbReference type="AlphaFoldDB" id="A0A084VE65"/>
<keyword evidence="3" id="KW-1185">Reference proteome</keyword>
<evidence type="ECO:0000313" key="1">
    <source>
        <dbReference type="EMBL" id="KFB36259.1"/>
    </source>
</evidence>
<dbReference type="VEuPathDB" id="VectorBase:ASIC003375"/>
<dbReference type="EnsemblMetazoa" id="ASIC003375-RA">
    <property type="protein sequence ID" value="ASIC003375-PA"/>
    <property type="gene ID" value="ASIC003375"/>
</dbReference>